<comment type="caution">
    <text evidence="3">The sequence shown here is derived from an EMBL/GenBank/DDBJ whole genome shotgun (WGS) entry which is preliminary data.</text>
</comment>
<keyword evidence="2" id="KW-0732">Signal</keyword>
<evidence type="ECO:0000256" key="2">
    <source>
        <dbReference type="SAM" id="SignalP"/>
    </source>
</evidence>
<gene>
    <name evidence="3" type="ORF">SAE01_28190</name>
</gene>
<keyword evidence="4" id="KW-1185">Reference proteome</keyword>
<evidence type="ECO:0000256" key="1">
    <source>
        <dbReference type="SAM" id="Phobius"/>
    </source>
</evidence>
<reference evidence="3 4" key="1">
    <citation type="submission" date="2019-07" db="EMBL/GenBank/DDBJ databases">
        <title>Whole genome shotgun sequence of Segetibacter aerophilus NBRC 106135.</title>
        <authorList>
            <person name="Hosoyama A."/>
            <person name="Uohara A."/>
            <person name="Ohji S."/>
            <person name="Ichikawa N."/>
        </authorList>
    </citation>
    <scope>NUCLEOTIDE SEQUENCE [LARGE SCALE GENOMIC DNA]</scope>
    <source>
        <strain evidence="3 4">NBRC 106135</strain>
    </source>
</reference>
<keyword evidence="1" id="KW-0472">Membrane</keyword>
<feature type="signal peptide" evidence="2">
    <location>
        <begin position="1"/>
        <end position="22"/>
    </location>
</feature>
<feature type="chain" id="PRO_5021826507" description="DUF1232 domain-containing protein" evidence="2">
    <location>
        <begin position="23"/>
        <end position="77"/>
    </location>
</feature>
<dbReference type="InterPro" id="IPR058207">
    <property type="entry name" value="PID_CTERM"/>
</dbReference>
<sequence>MRMFKRMVIVLVVMALPIIMHAQGSPIDFDGESPYGVTDVPFDDGVGLLVAVGVVYGLLKIRAYKKAQKSKNVLLQN</sequence>
<dbReference type="Proteomes" id="UP000321513">
    <property type="component" value="Unassembled WGS sequence"/>
</dbReference>
<dbReference type="NCBIfam" id="NF046080">
    <property type="entry name" value="PID_CTERM"/>
    <property type="match status" value="1"/>
</dbReference>
<dbReference type="AlphaFoldDB" id="A0A512BEC9"/>
<feature type="transmembrane region" description="Helical" evidence="1">
    <location>
        <begin position="40"/>
        <end position="59"/>
    </location>
</feature>
<accession>A0A512BEC9</accession>
<protein>
    <recommendedName>
        <fullName evidence="5">DUF1232 domain-containing protein</fullName>
    </recommendedName>
</protein>
<evidence type="ECO:0000313" key="3">
    <source>
        <dbReference type="EMBL" id="GEO10323.1"/>
    </source>
</evidence>
<proteinExistence type="predicted"/>
<evidence type="ECO:0008006" key="5">
    <source>
        <dbReference type="Google" id="ProtNLM"/>
    </source>
</evidence>
<evidence type="ECO:0000313" key="4">
    <source>
        <dbReference type="Proteomes" id="UP000321513"/>
    </source>
</evidence>
<keyword evidence="1" id="KW-0812">Transmembrane</keyword>
<keyword evidence="1" id="KW-1133">Transmembrane helix</keyword>
<dbReference type="RefSeq" id="WP_147204438.1">
    <property type="nucleotide sequence ID" value="NZ_BJYT01000010.1"/>
</dbReference>
<dbReference type="EMBL" id="BJYT01000010">
    <property type="protein sequence ID" value="GEO10323.1"/>
    <property type="molecule type" value="Genomic_DNA"/>
</dbReference>
<organism evidence="3 4">
    <name type="scientific">Segetibacter aerophilus</name>
    <dbReference type="NCBI Taxonomy" id="670293"/>
    <lineage>
        <taxon>Bacteria</taxon>
        <taxon>Pseudomonadati</taxon>
        <taxon>Bacteroidota</taxon>
        <taxon>Chitinophagia</taxon>
        <taxon>Chitinophagales</taxon>
        <taxon>Chitinophagaceae</taxon>
        <taxon>Segetibacter</taxon>
    </lineage>
</organism>
<name>A0A512BEC9_9BACT</name>